<gene>
    <name evidence="1" type="ORF">GCM10023353_25550</name>
</gene>
<keyword evidence="2" id="KW-1185">Reference proteome</keyword>
<dbReference type="Proteomes" id="UP001500839">
    <property type="component" value="Unassembled WGS sequence"/>
</dbReference>
<name>A0ABP9CYQ8_9ACTN</name>
<accession>A0ABP9CYQ8</accession>
<organism evidence="1 2">
    <name type="scientific">Tomitella cavernea</name>
    <dbReference type="NCBI Taxonomy" id="1387982"/>
    <lineage>
        <taxon>Bacteria</taxon>
        <taxon>Bacillati</taxon>
        <taxon>Actinomycetota</taxon>
        <taxon>Actinomycetes</taxon>
        <taxon>Mycobacteriales</taxon>
        <taxon>Tomitella</taxon>
    </lineage>
</organism>
<comment type="caution">
    <text evidence="1">The sequence shown here is derived from an EMBL/GenBank/DDBJ whole genome shotgun (WGS) entry which is preliminary data.</text>
</comment>
<dbReference type="EMBL" id="BAABKQ010000001">
    <property type="protein sequence ID" value="GAA4817653.1"/>
    <property type="molecule type" value="Genomic_DNA"/>
</dbReference>
<proteinExistence type="predicted"/>
<sequence>MLAAVPGAASSPASNGEYPSTICRYWVPKNSTPASPNTDSRFVRIAVENTGLRNRRTSIIGSAARRCRDTNAHPHRTPATTRAPVRALSPCDAASFSA</sequence>
<protein>
    <recommendedName>
        <fullName evidence="3">Secreted protein</fullName>
    </recommendedName>
</protein>
<evidence type="ECO:0000313" key="1">
    <source>
        <dbReference type="EMBL" id="GAA4817653.1"/>
    </source>
</evidence>
<reference evidence="2" key="1">
    <citation type="journal article" date="2019" name="Int. J. Syst. Evol. Microbiol.">
        <title>The Global Catalogue of Microorganisms (GCM) 10K type strain sequencing project: providing services to taxonomists for standard genome sequencing and annotation.</title>
        <authorList>
            <consortium name="The Broad Institute Genomics Platform"/>
            <consortium name="The Broad Institute Genome Sequencing Center for Infectious Disease"/>
            <person name="Wu L."/>
            <person name="Ma J."/>
        </authorList>
    </citation>
    <scope>NUCLEOTIDE SEQUENCE [LARGE SCALE GENOMIC DNA]</scope>
    <source>
        <strain evidence="2">JCM 18542</strain>
    </source>
</reference>
<evidence type="ECO:0008006" key="3">
    <source>
        <dbReference type="Google" id="ProtNLM"/>
    </source>
</evidence>
<evidence type="ECO:0000313" key="2">
    <source>
        <dbReference type="Proteomes" id="UP001500839"/>
    </source>
</evidence>